<evidence type="ECO:0000256" key="10">
    <source>
        <dbReference type="ARBA" id="ARBA00023201"/>
    </source>
</evidence>
<keyword evidence="3" id="KW-0813">Transport</keyword>
<dbReference type="RefSeq" id="WP_252741863.1">
    <property type="nucleotide sequence ID" value="NZ_JAMXIB010000009.1"/>
</dbReference>
<feature type="transmembrane region" description="Helical" evidence="12">
    <location>
        <begin position="272"/>
        <end position="297"/>
    </location>
</feature>
<keyword evidence="10" id="KW-0739">Sodium transport</keyword>
<feature type="transmembrane region" description="Helical" evidence="12">
    <location>
        <begin position="434"/>
        <end position="451"/>
    </location>
</feature>
<keyword evidence="5 12" id="KW-0812">Transmembrane</keyword>
<feature type="transmembrane region" description="Helical" evidence="12">
    <location>
        <begin position="6"/>
        <end position="23"/>
    </location>
</feature>
<keyword evidence="8" id="KW-0406">Ion transport</keyword>
<comment type="caution">
    <text evidence="13">The sequence shown here is derived from an EMBL/GenBank/DDBJ whole genome shotgun (WGS) entry which is preliminary data.</text>
</comment>
<dbReference type="EMBL" id="JAMXIB010000009">
    <property type="protein sequence ID" value="MCO5725492.1"/>
    <property type="molecule type" value="Genomic_DNA"/>
</dbReference>
<organism evidence="13 14">
    <name type="scientific">Robiginitalea marina</name>
    <dbReference type="NCBI Taxonomy" id="2954105"/>
    <lineage>
        <taxon>Bacteria</taxon>
        <taxon>Pseudomonadati</taxon>
        <taxon>Bacteroidota</taxon>
        <taxon>Flavobacteriia</taxon>
        <taxon>Flavobacteriales</taxon>
        <taxon>Flavobacteriaceae</taxon>
        <taxon>Robiginitalea</taxon>
    </lineage>
</organism>
<keyword evidence="9 12" id="KW-0472">Membrane</keyword>
<evidence type="ECO:0000256" key="3">
    <source>
        <dbReference type="ARBA" id="ARBA00022448"/>
    </source>
</evidence>
<feature type="transmembrane region" description="Helical" evidence="12">
    <location>
        <begin position="43"/>
        <end position="66"/>
    </location>
</feature>
<dbReference type="InterPro" id="IPR001734">
    <property type="entry name" value="Na/solute_symporter"/>
</dbReference>
<feature type="transmembrane region" description="Helical" evidence="12">
    <location>
        <begin position="118"/>
        <end position="143"/>
    </location>
</feature>
<comment type="similarity">
    <text evidence="2 11">Belongs to the sodium:solute symporter (SSF) (TC 2.A.21) family.</text>
</comment>
<dbReference type="InterPro" id="IPR051163">
    <property type="entry name" value="Sodium:Solute_Symporter_SSF"/>
</dbReference>
<gene>
    <name evidence="13" type="ORF">NG653_11535</name>
</gene>
<evidence type="ECO:0000256" key="9">
    <source>
        <dbReference type="ARBA" id="ARBA00023136"/>
    </source>
</evidence>
<feature type="transmembrane region" description="Helical" evidence="12">
    <location>
        <begin position="463"/>
        <end position="482"/>
    </location>
</feature>
<dbReference type="Proteomes" id="UP001206312">
    <property type="component" value="Unassembled WGS sequence"/>
</dbReference>
<accession>A0ABT1AZT1</accession>
<comment type="subcellular location">
    <subcellularLocation>
        <location evidence="1">Cell membrane</location>
        <topology evidence="1">Multi-pass membrane protein</topology>
    </subcellularLocation>
</comment>
<protein>
    <submittedName>
        <fullName evidence="13">Sodium:solute symporter</fullName>
    </submittedName>
</protein>
<feature type="transmembrane region" description="Helical" evidence="12">
    <location>
        <begin position="320"/>
        <end position="343"/>
    </location>
</feature>
<evidence type="ECO:0000256" key="5">
    <source>
        <dbReference type="ARBA" id="ARBA00022692"/>
    </source>
</evidence>
<keyword evidence="6 12" id="KW-1133">Transmembrane helix</keyword>
<keyword evidence="7" id="KW-0915">Sodium</keyword>
<feature type="transmembrane region" description="Helical" evidence="12">
    <location>
        <begin position="233"/>
        <end position="251"/>
    </location>
</feature>
<dbReference type="PANTHER" id="PTHR42985:SF47">
    <property type="entry name" value="INTEGRAL MEMBRANE TRANSPORT PROTEIN"/>
    <property type="match status" value="1"/>
</dbReference>
<feature type="transmembrane region" description="Helical" evidence="12">
    <location>
        <begin position="149"/>
        <end position="170"/>
    </location>
</feature>
<evidence type="ECO:0000256" key="8">
    <source>
        <dbReference type="ARBA" id="ARBA00023065"/>
    </source>
</evidence>
<feature type="transmembrane region" description="Helical" evidence="12">
    <location>
        <begin position="78"/>
        <end position="98"/>
    </location>
</feature>
<dbReference type="PANTHER" id="PTHR42985">
    <property type="entry name" value="SODIUM-COUPLED MONOCARBOXYLATE TRANSPORTER"/>
    <property type="match status" value="1"/>
</dbReference>
<name>A0ABT1AZT1_9FLAO</name>
<evidence type="ECO:0000256" key="4">
    <source>
        <dbReference type="ARBA" id="ARBA00022475"/>
    </source>
</evidence>
<evidence type="ECO:0000256" key="11">
    <source>
        <dbReference type="RuleBase" id="RU362091"/>
    </source>
</evidence>
<keyword evidence="4" id="KW-1003">Cell membrane</keyword>
<evidence type="ECO:0000256" key="6">
    <source>
        <dbReference type="ARBA" id="ARBA00022989"/>
    </source>
</evidence>
<evidence type="ECO:0000256" key="12">
    <source>
        <dbReference type="SAM" id="Phobius"/>
    </source>
</evidence>
<evidence type="ECO:0000313" key="14">
    <source>
        <dbReference type="Proteomes" id="UP001206312"/>
    </source>
</evidence>
<evidence type="ECO:0000313" key="13">
    <source>
        <dbReference type="EMBL" id="MCO5725492.1"/>
    </source>
</evidence>
<feature type="transmembrane region" description="Helical" evidence="12">
    <location>
        <begin position="182"/>
        <end position="199"/>
    </location>
</feature>
<dbReference type="Pfam" id="PF00474">
    <property type="entry name" value="SSF"/>
    <property type="match status" value="1"/>
</dbReference>
<dbReference type="CDD" id="cd10326">
    <property type="entry name" value="SLC5sbd_NIS-like"/>
    <property type="match status" value="1"/>
</dbReference>
<keyword evidence="14" id="KW-1185">Reference proteome</keyword>
<dbReference type="Gene3D" id="1.20.1730.10">
    <property type="entry name" value="Sodium/glucose cotransporter"/>
    <property type="match status" value="1"/>
</dbReference>
<feature type="transmembrane region" description="Helical" evidence="12">
    <location>
        <begin position="410"/>
        <end position="427"/>
    </location>
</feature>
<reference evidence="13 14" key="1">
    <citation type="submission" date="2022-06" db="EMBL/GenBank/DDBJ databases">
        <authorList>
            <person name="Xuan X."/>
        </authorList>
    </citation>
    <scope>NUCLEOTIDE SEQUENCE [LARGE SCALE GENOMIC DNA]</scope>
    <source>
        <strain evidence="13 14">2V75</strain>
    </source>
</reference>
<sequence length="493" mass="54692">MTPAFILALVGAYFLLLLLISYFTGKNDSNEDFFRAGKSSPWYLVAFGMIGASLSGVTFISVPGAVQSASFSYMQVVMGYLAGYLVISFVLLPIYYRLNVTSIYEYLEQRFGWMSYKIGALSFFISRVLGAAFRLFLVALVLQQFVFDAWGVPFELTVVLSIALIWVYTFRGGIKTIVWTDTLQTFFMLASVGLSIYFINQRLGWGFFDFLSSPELGQYSKTWFTGSWNERNHLVKSFVGGMFITICMTGLDQDMMQKNLTCRSLKEARMNMISFSLVLVVVNLVFLLLGALLFIYAEAFGVTVPLMDGSPKSDLLFPEIALNTGLGRGVAVTFMLGLIAAAYSSADSALTSLTTSFCVDFLGIQKKPEPLKKRIRKRTHLAMSALLIAVVILFKYVLDRNVIDGLLTVATYTYGPLLGLFSFGIFTRYQLKDSLVWAVALGVICLVILIANLPPSWLGGYQVGYELLPLNGLLTFAGLWLIRDKGEKTGASL</sequence>
<evidence type="ECO:0000256" key="2">
    <source>
        <dbReference type="ARBA" id="ARBA00006434"/>
    </source>
</evidence>
<feature type="transmembrane region" description="Helical" evidence="12">
    <location>
        <begin position="381"/>
        <end position="398"/>
    </location>
</feature>
<evidence type="ECO:0000256" key="1">
    <source>
        <dbReference type="ARBA" id="ARBA00004651"/>
    </source>
</evidence>
<proteinExistence type="inferred from homology"/>
<dbReference type="InterPro" id="IPR038377">
    <property type="entry name" value="Na/Glc_symporter_sf"/>
</dbReference>
<dbReference type="PROSITE" id="PS50283">
    <property type="entry name" value="NA_SOLUT_SYMP_3"/>
    <property type="match status" value="1"/>
</dbReference>
<evidence type="ECO:0000256" key="7">
    <source>
        <dbReference type="ARBA" id="ARBA00023053"/>
    </source>
</evidence>